<dbReference type="CDD" id="cd06423">
    <property type="entry name" value="CESA_like"/>
    <property type="match status" value="1"/>
</dbReference>
<comment type="similarity">
    <text evidence="1">Belongs to the glycosyltransferase 2 family.</text>
</comment>
<name>A0A368VR74_9ACTN</name>
<evidence type="ECO:0000256" key="3">
    <source>
        <dbReference type="ARBA" id="ARBA00022679"/>
    </source>
</evidence>
<dbReference type="InterPro" id="IPR029044">
    <property type="entry name" value="Nucleotide-diphossugar_trans"/>
</dbReference>
<dbReference type="PANTHER" id="PTHR43630:SF1">
    <property type="entry name" value="POLY-BETA-1,6-N-ACETYL-D-GLUCOSAMINE SYNTHASE"/>
    <property type="match status" value="1"/>
</dbReference>
<dbReference type="OrthoDB" id="9797391at2"/>
<dbReference type="EMBL" id="QPJC01000004">
    <property type="protein sequence ID" value="RCW44420.1"/>
    <property type="molecule type" value="Genomic_DNA"/>
</dbReference>
<keyword evidence="3 6" id="KW-0808">Transferase</keyword>
<gene>
    <name evidence="6" type="ORF">DFQ14_1049</name>
</gene>
<feature type="transmembrane region" description="Helical" evidence="5">
    <location>
        <begin position="397"/>
        <end position="423"/>
    </location>
</feature>
<dbReference type="Pfam" id="PF13641">
    <property type="entry name" value="Glyco_tranf_2_3"/>
    <property type="match status" value="1"/>
</dbReference>
<dbReference type="AlphaFoldDB" id="A0A368VR74"/>
<evidence type="ECO:0000313" key="7">
    <source>
        <dbReference type="Proteomes" id="UP000253495"/>
    </source>
</evidence>
<protein>
    <submittedName>
        <fullName evidence="6">Cellulose synthase/poly-beta-1,6-N-acetylglucosamine synthase-like glycosyltransferase</fullName>
    </submittedName>
</protein>
<dbReference type="RefSeq" id="WP_114452831.1">
    <property type="nucleotide sequence ID" value="NZ_QPJC01000004.1"/>
</dbReference>
<evidence type="ECO:0000256" key="2">
    <source>
        <dbReference type="ARBA" id="ARBA00022676"/>
    </source>
</evidence>
<organism evidence="6 7">
    <name type="scientific">Halopolyspora algeriensis</name>
    <dbReference type="NCBI Taxonomy" id="1500506"/>
    <lineage>
        <taxon>Bacteria</taxon>
        <taxon>Bacillati</taxon>
        <taxon>Actinomycetota</taxon>
        <taxon>Actinomycetes</taxon>
        <taxon>Actinomycetes incertae sedis</taxon>
        <taxon>Halopolyspora</taxon>
    </lineage>
</organism>
<keyword evidence="5" id="KW-0472">Membrane</keyword>
<dbReference type="Proteomes" id="UP000253495">
    <property type="component" value="Unassembled WGS sequence"/>
</dbReference>
<dbReference type="Gene3D" id="3.90.550.10">
    <property type="entry name" value="Spore Coat Polysaccharide Biosynthesis Protein SpsA, Chain A"/>
    <property type="match status" value="1"/>
</dbReference>
<keyword evidence="5" id="KW-1133">Transmembrane helix</keyword>
<proteinExistence type="inferred from homology"/>
<feature type="region of interest" description="Disordered" evidence="4">
    <location>
        <begin position="430"/>
        <end position="461"/>
    </location>
</feature>
<keyword evidence="2" id="KW-0328">Glycosyltransferase</keyword>
<reference evidence="6 7" key="1">
    <citation type="submission" date="2018-07" db="EMBL/GenBank/DDBJ databases">
        <title>Genomic Encyclopedia of Type Strains, Phase III (KMG-III): the genomes of soil and plant-associated and newly described type strains.</title>
        <authorList>
            <person name="Whitman W."/>
        </authorList>
    </citation>
    <scope>NUCLEOTIDE SEQUENCE [LARGE SCALE GENOMIC DNA]</scope>
    <source>
        <strain evidence="6 7">CECT 8575</strain>
    </source>
</reference>
<evidence type="ECO:0000256" key="5">
    <source>
        <dbReference type="SAM" id="Phobius"/>
    </source>
</evidence>
<keyword evidence="7" id="KW-1185">Reference proteome</keyword>
<dbReference type="PANTHER" id="PTHR43630">
    <property type="entry name" value="POLY-BETA-1,6-N-ACETYL-D-GLUCOSAMINE SYNTHASE"/>
    <property type="match status" value="1"/>
</dbReference>
<accession>A0A368VR74</accession>
<sequence length="461" mass="50315">MIPWWLLAMFVVGTNFALWATVGLLRLLDGAVARHRASRRTSGGVHRLRKRAARGAAPARPGSLSVDDVAVLIAAHNEGPVIADSLRAVLEVVPRANVHVVSDGSTDDTFDVACRCGVRVIRTSTNLGKAGALQEAIERFRLVDRFEAVMLLDADTRVDPGYFRAALPLFDDPRIVAVAGCVRSDWCRSGLSAVGKLLVCHRQRIYALTQYLLKFGQTWRRVNATHIIPGFASLYRTEVLPHIEVNPPGLVIEDFNMTFEVYRKRLGKVGFTPSAVAVTQDPGTLGDYVRQTKRWALGLWQTVRRHRLRADLFSGMLVLLLLEQLTSSVLLVLLPLVLLLLVVPELLGAVLAVPEVAAIHGFVTTHVGFGTLLFGVVLPDLALTCAVALFLRRTRFLAFGALFPLLRILDAVIALYALPLVWLSTSTGRWRSPSRRELGAETISDTGSPASSDTDSPASAA</sequence>
<evidence type="ECO:0000256" key="4">
    <source>
        <dbReference type="SAM" id="MobiDB-lite"/>
    </source>
</evidence>
<feature type="transmembrane region" description="Helical" evidence="5">
    <location>
        <begin position="372"/>
        <end position="391"/>
    </location>
</feature>
<dbReference type="GO" id="GO:0016757">
    <property type="term" value="F:glycosyltransferase activity"/>
    <property type="evidence" value="ECO:0007669"/>
    <property type="project" value="UniProtKB-KW"/>
</dbReference>
<evidence type="ECO:0000313" key="6">
    <source>
        <dbReference type="EMBL" id="RCW44420.1"/>
    </source>
</evidence>
<feature type="transmembrane region" description="Helical" evidence="5">
    <location>
        <begin position="6"/>
        <end position="28"/>
    </location>
</feature>
<dbReference type="SUPFAM" id="SSF53448">
    <property type="entry name" value="Nucleotide-diphospho-sugar transferases"/>
    <property type="match status" value="1"/>
</dbReference>
<comment type="caution">
    <text evidence="6">The sequence shown here is derived from an EMBL/GenBank/DDBJ whole genome shotgun (WGS) entry which is preliminary data.</text>
</comment>
<feature type="compositionally biased region" description="Low complexity" evidence="4">
    <location>
        <begin position="444"/>
        <end position="461"/>
    </location>
</feature>
<keyword evidence="5" id="KW-0812">Transmembrane</keyword>
<evidence type="ECO:0000256" key="1">
    <source>
        <dbReference type="ARBA" id="ARBA00006739"/>
    </source>
</evidence>